<evidence type="ECO:0000313" key="3">
    <source>
        <dbReference type="EMBL" id="TDB84302.1"/>
    </source>
</evidence>
<evidence type="ECO:0000256" key="1">
    <source>
        <dbReference type="SAM" id="MobiDB-lite"/>
    </source>
</evidence>
<keyword evidence="2" id="KW-1133">Transmembrane helix</keyword>
<protein>
    <recommendedName>
        <fullName evidence="5">M23 family peptidase</fullName>
    </recommendedName>
</protein>
<keyword evidence="2" id="KW-0472">Membrane</keyword>
<keyword evidence="2" id="KW-0812">Transmembrane</keyword>
<gene>
    <name evidence="3" type="ORF">E1091_17610</name>
</gene>
<evidence type="ECO:0000256" key="2">
    <source>
        <dbReference type="SAM" id="Phobius"/>
    </source>
</evidence>
<feature type="region of interest" description="Disordered" evidence="1">
    <location>
        <begin position="1"/>
        <end position="41"/>
    </location>
</feature>
<keyword evidence="4" id="KW-1185">Reference proteome</keyword>
<sequence length="87" mass="9182">MSAGAETGREARAKARLSRRPSRLGQLGGRTETRRRRRRHPLGLLALAGSVTIPLTAPLVAGRGDVAGQPPHQQAGHDGTGEADNRT</sequence>
<feature type="region of interest" description="Disordered" evidence="1">
    <location>
        <begin position="61"/>
        <end position="87"/>
    </location>
</feature>
<name>A0ABY2DCU1_9ACTN</name>
<comment type="caution">
    <text evidence="3">The sequence shown here is derived from an EMBL/GenBank/DDBJ whole genome shotgun (WGS) entry which is preliminary data.</text>
</comment>
<organism evidence="3 4">
    <name type="scientific">Micromonospora fluostatini</name>
    <dbReference type="NCBI Taxonomy" id="1629071"/>
    <lineage>
        <taxon>Bacteria</taxon>
        <taxon>Bacillati</taxon>
        <taxon>Actinomycetota</taxon>
        <taxon>Actinomycetes</taxon>
        <taxon>Micromonosporales</taxon>
        <taxon>Micromonosporaceae</taxon>
        <taxon>Micromonospora</taxon>
    </lineage>
</organism>
<accession>A0ABY2DCU1</accession>
<evidence type="ECO:0008006" key="5">
    <source>
        <dbReference type="Google" id="ProtNLM"/>
    </source>
</evidence>
<dbReference type="Proteomes" id="UP000295626">
    <property type="component" value="Unassembled WGS sequence"/>
</dbReference>
<dbReference type="EMBL" id="SMKE01000849">
    <property type="protein sequence ID" value="TDB84302.1"/>
    <property type="molecule type" value="Genomic_DNA"/>
</dbReference>
<feature type="non-terminal residue" evidence="3">
    <location>
        <position position="87"/>
    </location>
</feature>
<evidence type="ECO:0000313" key="4">
    <source>
        <dbReference type="Proteomes" id="UP000295626"/>
    </source>
</evidence>
<feature type="transmembrane region" description="Helical" evidence="2">
    <location>
        <begin position="42"/>
        <end position="61"/>
    </location>
</feature>
<proteinExistence type="predicted"/>
<reference evidence="3 4" key="1">
    <citation type="submission" date="2019-02" db="EMBL/GenBank/DDBJ databases">
        <title>Draft genome sequences of novel Actinobacteria.</title>
        <authorList>
            <person name="Sahin N."/>
            <person name="Ay H."/>
            <person name="Saygin H."/>
        </authorList>
    </citation>
    <scope>NUCLEOTIDE SEQUENCE [LARGE SCALE GENOMIC DNA]</scope>
    <source>
        <strain evidence="3 4">JCM 30529</strain>
    </source>
</reference>